<name>A0A4C1Y014_EUMVA</name>
<organism evidence="1 2">
    <name type="scientific">Eumeta variegata</name>
    <name type="common">Bagworm moth</name>
    <name type="synonym">Eumeta japonica</name>
    <dbReference type="NCBI Taxonomy" id="151549"/>
    <lineage>
        <taxon>Eukaryota</taxon>
        <taxon>Metazoa</taxon>
        <taxon>Ecdysozoa</taxon>
        <taxon>Arthropoda</taxon>
        <taxon>Hexapoda</taxon>
        <taxon>Insecta</taxon>
        <taxon>Pterygota</taxon>
        <taxon>Neoptera</taxon>
        <taxon>Endopterygota</taxon>
        <taxon>Lepidoptera</taxon>
        <taxon>Glossata</taxon>
        <taxon>Ditrysia</taxon>
        <taxon>Tineoidea</taxon>
        <taxon>Psychidae</taxon>
        <taxon>Oiketicinae</taxon>
        <taxon>Eumeta</taxon>
    </lineage>
</organism>
<sequence length="130" mass="14775">MQHRSDSSVHDECALDISSEEQIGIDIRIKVRRRRDPIPGAAAAVSFRTCARAGAGEIRAYEMRPVAHGGCARKQYGRRRSPDGCGATFFYEILEEHVWYTSVVMFSAIENPPHEPHFLRQRVAVFHKHN</sequence>
<protein>
    <submittedName>
        <fullName evidence="1">Uncharacterized protein</fullName>
    </submittedName>
</protein>
<dbReference type="EMBL" id="BGZK01001046">
    <property type="protein sequence ID" value="GBP69601.1"/>
    <property type="molecule type" value="Genomic_DNA"/>
</dbReference>
<evidence type="ECO:0000313" key="1">
    <source>
        <dbReference type="EMBL" id="GBP69601.1"/>
    </source>
</evidence>
<accession>A0A4C1Y014</accession>
<reference evidence="1 2" key="1">
    <citation type="journal article" date="2019" name="Commun. Biol.">
        <title>The bagworm genome reveals a unique fibroin gene that provides high tensile strength.</title>
        <authorList>
            <person name="Kono N."/>
            <person name="Nakamura H."/>
            <person name="Ohtoshi R."/>
            <person name="Tomita M."/>
            <person name="Numata K."/>
            <person name="Arakawa K."/>
        </authorList>
    </citation>
    <scope>NUCLEOTIDE SEQUENCE [LARGE SCALE GENOMIC DNA]</scope>
</reference>
<gene>
    <name evidence="1" type="ORF">EVAR_88687_1</name>
</gene>
<evidence type="ECO:0000313" key="2">
    <source>
        <dbReference type="Proteomes" id="UP000299102"/>
    </source>
</evidence>
<dbReference type="AlphaFoldDB" id="A0A4C1Y014"/>
<dbReference type="Proteomes" id="UP000299102">
    <property type="component" value="Unassembled WGS sequence"/>
</dbReference>
<proteinExistence type="predicted"/>
<keyword evidence="2" id="KW-1185">Reference proteome</keyword>
<comment type="caution">
    <text evidence="1">The sequence shown here is derived from an EMBL/GenBank/DDBJ whole genome shotgun (WGS) entry which is preliminary data.</text>
</comment>